<protein>
    <recommendedName>
        <fullName evidence="3">EGF-like domain-containing protein</fullName>
    </recommendedName>
</protein>
<evidence type="ECO:0000313" key="4">
    <source>
        <dbReference type="EMBL" id="KAL3848554.1"/>
    </source>
</evidence>
<evidence type="ECO:0000256" key="2">
    <source>
        <dbReference type="SAM" id="Phobius"/>
    </source>
</evidence>
<evidence type="ECO:0000313" key="5">
    <source>
        <dbReference type="Proteomes" id="UP001634394"/>
    </source>
</evidence>
<dbReference type="InterPro" id="IPR011042">
    <property type="entry name" value="6-blade_b-propeller_TolB-like"/>
</dbReference>
<dbReference type="PROSITE" id="PS51120">
    <property type="entry name" value="LDLRB"/>
    <property type="match status" value="2"/>
</dbReference>
<dbReference type="SMART" id="SM00135">
    <property type="entry name" value="LY"/>
    <property type="match status" value="6"/>
</dbReference>
<feature type="domain" description="EGF-like" evidence="3">
    <location>
        <begin position="934"/>
        <end position="970"/>
    </location>
</feature>
<dbReference type="EMBL" id="JBJQND010000016">
    <property type="protein sequence ID" value="KAL3848554.1"/>
    <property type="molecule type" value="Genomic_DNA"/>
</dbReference>
<dbReference type="SUPFAM" id="SSF63825">
    <property type="entry name" value="YWTD domain"/>
    <property type="match status" value="3"/>
</dbReference>
<reference evidence="4 5" key="1">
    <citation type="submission" date="2024-11" db="EMBL/GenBank/DDBJ databases">
        <title>Chromosome-level genome assembly of the freshwater bivalve Anodonta woodiana.</title>
        <authorList>
            <person name="Chen X."/>
        </authorList>
    </citation>
    <scope>NUCLEOTIDE SEQUENCE [LARGE SCALE GENOMIC DNA]</scope>
    <source>
        <strain evidence="4">MN2024</strain>
        <tissue evidence="4">Gills</tissue>
    </source>
</reference>
<feature type="repeat" description="LDL-receptor class B" evidence="1">
    <location>
        <begin position="220"/>
        <end position="262"/>
    </location>
</feature>
<feature type="domain" description="EGF-like" evidence="3">
    <location>
        <begin position="635"/>
        <end position="671"/>
    </location>
</feature>
<organism evidence="4 5">
    <name type="scientific">Sinanodonta woodiana</name>
    <name type="common">Chinese pond mussel</name>
    <name type="synonym">Anodonta woodiana</name>
    <dbReference type="NCBI Taxonomy" id="1069815"/>
    <lineage>
        <taxon>Eukaryota</taxon>
        <taxon>Metazoa</taxon>
        <taxon>Spiralia</taxon>
        <taxon>Lophotrochozoa</taxon>
        <taxon>Mollusca</taxon>
        <taxon>Bivalvia</taxon>
        <taxon>Autobranchia</taxon>
        <taxon>Heteroconchia</taxon>
        <taxon>Palaeoheterodonta</taxon>
        <taxon>Unionida</taxon>
        <taxon>Unionoidea</taxon>
        <taxon>Unionidae</taxon>
        <taxon>Unioninae</taxon>
        <taxon>Sinanodonta</taxon>
    </lineage>
</organism>
<dbReference type="AlphaFoldDB" id="A0ABD3UGA4"/>
<dbReference type="Proteomes" id="UP001634394">
    <property type="component" value="Unassembled WGS sequence"/>
</dbReference>
<dbReference type="InterPro" id="IPR050778">
    <property type="entry name" value="Cueball_EGF_LRP_Nidogen"/>
</dbReference>
<dbReference type="SUPFAM" id="SSF57196">
    <property type="entry name" value="EGF/Laminin"/>
    <property type="match status" value="2"/>
</dbReference>
<dbReference type="InterPro" id="IPR000033">
    <property type="entry name" value="LDLR_classB_rpt"/>
</dbReference>
<dbReference type="SMART" id="SM00181">
    <property type="entry name" value="EGF"/>
    <property type="match status" value="3"/>
</dbReference>
<evidence type="ECO:0000256" key="1">
    <source>
        <dbReference type="PROSITE-ProRule" id="PRU00461"/>
    </source>
</evidence>
<dbReference type="InterPro" id="IPR000742">
    <property type="entry name" value="EGF"/>
</dbReference>
<dbReference type="PANTHER" id="PTHR46513">
    <property type="entry name" value="VITELLOGENIN RECEPTOR-LIKE PROTEIN-RELATED-RELATED"/>
    <property type="match status" value="1"/>
</dbReference>
<keyword evidence="2" id="KW-0472">Membrane</keyword>
<keyword evidence="2" id="KW-1133">Transmembrane helix</keyword>
<dbReference type="Gene3D" id="2.120.10.30">
    <property type="entry name" value="TolB, C-terminal domain"/>
    <property type="match status" value="3"/>
</dbReference>
<name>A0ABD3UGA4_SINWO</name>
<feature type="domain" description="EGF-like" evidence="3">
    <location>
        <begin position="316"/>
        <end position="353"/>
    </location>
</feature>
<evidence type="ECO:0000259" key="3">
    <source>
        <dbReference type="SMART" id="SM00181"/>
    </source>
</evidence>
<sequence length="1173" mass="132739">MELLRLLSLLSISATYVYCTLIPNRSLIMSSHSTNLYVFSGLDEWVNRRISGNIPITTINSTFLNNTRGVSFIHRENRQIVVFSDADHNYISAINASASDQKAAVFHIGTSSGVGQVAVDWVSGNCYWVDTVYGWIVMQAIPKDLRDFSSVNPNFKTVVDTYLDLPTGIAVYPELGYLFWTDTGKIPKIERSSLNGANRKLLTWQGLIRPTSLCIDYQKNLLYWTDYARGTVEYTDIHGSGRKILISNVGSRFYGIDIFQGKLVVSDLPYGPVNGSIKLFDMADGKQMDPTITLKAPVFSMTVFDETRQPVDTSQRCDTLTCQQICIERPNSTGADCACEDGFTLELDGKTCTVEAQVLQNKIVYTDTNKICFVSINAITSYRDLTPKVDCSIVNSTNNITRFTIDTHNKTFYFTDGHWIYYQRAFSINGSREVYWTNREIIDLAYDWIKGDLYWFEWDAQGGVCYKKSGPDFEKQEITKTSTKPITITFNPYTQKLFWMAKNTNDSNVKLYTTTSDGKTVSISSPIIKSPTDLEYDTWTDRLFWTDDGFIGQMKSNGTNERKIDLSTNRKYQCLTVFKNYTIVGYSLTNGQTGSAFTVVQEEEETVRQIYFPLPNMMRTNDVKVYAEQLHEIEPCEMNNGGCKQICLPGENTSCGCYVGYTLNEDGKTCQTVFMENDFILVLDSIDHNAYQISIADGNINTLTLVTGSMLSSIDFDPINKRIVWIDTDEKKLQHFNLRDNVLRAEKKDDITKYSHVAVDVSTGNFYVTMNNKIAVINPDFEVVTSITTTSTPEKLKLFPKLRQMVWIEGSIIRKAKMDGKESNIFVEPQGMSTPSDIAFDYEDEALYWSERSIGKIGRITLMQAQTTTIFERTGEYPNNIYVAGQYLYYTSDINTRAVYRRNKMLGGTDYTVFFESPLVGGLTSLFVYMDPSPCQPNNGGCEQICLPVESKSCSCYDGYKLNEDGMTCSKVLNLYLIIGLAAGGGLLLLIIIIIIVVVHYRRKRPLPLPPTRVETQKIDEMDDVSCYAELSEIQGEYEKLPQKTLNESGSGYERCAETCGQQPTYLDMAGVQRENPYKSKIVCDERPSRTVSGDYLTPSVTGPIREGLDDRRVSHIEEDDNGYLRSSNDLLQRYETSGSFDGSIRYQPWDMMQQQARGNSYLPDTNSQQNRH</sequence>
<dbReference type="PANTHER" id="PTHR46513:SF13">
    <property type="entry name" value="EGF-LIKE DOMAIN-CONTAINING PROTEIN"/>
    <property type="match status" value="1"/>
</dbReference>
<keyword evidence="5" id="KW-1185">Reference proteome</keyword>
<feature type="transmembrane region" description="Helical" evidence="2">
    <location>
        <begin position="975"/>
        <end position="999"/>
    </location>
</feature>
<dbReference type="NCBIfam" id="NF041738">
    <property type="entry name" value="GG_III-CTERM"/>
    <property type="match status" value="1"/>
</dbReference>
<feature type="repeat" description="LDL-receptor class B" evidence="1">
    <location>
        <begin position="176"/>
        <end position="219"/>
    </location>
</feature>
<comment type="caution">
    <text evidence="4">The sequence shown here is derived from an EMBL/GenBank/DDBJ whole genome shotgun (WGS) entry which is preliminary data.</text>
</comment>
<gene>
    <name evidence="4" type="ORF">ACJMK2_019405</name>
</gene>
<keyword evidence="2" id="KW-0812">Transmembrane</keyword>
<proteinExistence type="predicted"/>
<accession>A0ABD3UGA4</accession>